<feature type="signal peptide" evidence="1">
    <location>
        <begin position="1"/>
        <end position="24"/>
    </location>
</feature>
<protein>
    <submittedName>
        <fullName evidence="2">Uncharacterized protein</fullName>
    </submittedName>
</protein>
<organism evidence="2 3">
    <name type="scientific">Robiginitalea marina</name>
    <dbReference type="NCBI Taxonomy" id="2954105"/>
    <lineage>
        <taxon>Bacteria</taxon>
        <taxon>Pseudomonadati</taxon>
        <taxon>Bacteroidota</taxon>
        <taxon>Flavobacteriia</taxon>
        <taxon>Flavobacteriales</taxon>
        <taxon>Flavobacteriaceae</taxon>
        <taxon>Robiginitalea</taxon>
    </lineage>
</organism>
<evidence type="ECO:0000313" key="3">
    <source>
        <dbReference type="Proteomes" id="UP001206312"/>
    </source>
</evidence>
<dbReference type="Proteomes" id="UP001206312">
    <property type="component" value="Unassembled WGS sequence"/>
</dbReference>
<feature type="chain" id="PRO_5045995795" evidence="1">
    <location>
        <begin position="25"/>
        <end position="159"/>
    </location>
</feature>
<dbReference type="EMBL" id="JAMXIB010000002">
    <property type="protein sequence ID" value="MCO5724051.1"/>
    <property type="molecule type" value="Genomic_DNA"/>
</dbReference>
<dbReference type="RefSeq" id="WP_252740423.1">
    <property type="nucleotide sequence ID" value="NZ_JAMXIB010000002.1"/>
</dbReference>
<proteinExistence type="predicted"/>
<keyword evidence="3" id="KW-1185">Reference proteome</keyword>
<evidence type="ECO:0000256" key="1">
    <source>
        <dbReference type="SAM" id="SignalP"/>
    </source>
</evidence>
<sequence length="159" mass="17886">MKLSNPFRLLTVLCFCLFSTGIQAQEEHVITLEVNTAAIENPNVNDFCRFQGQEPEVSNEEYTIEARIGDTVIWRGISTSSPDDVVEIRAINHQGDRGGRDIFGQNQLQGENGQVIGTIVNTTEEGTEYKYMLQFRVYNNGTRRGGTFNIDPRIRVVGQ</sequence>
<reference evidence="2 3" key="1">
    <citation type="submission" date="2022-06" db="EMBL/GenBank/DDBJ databases">
        <authorList>
            <person name="Xuan X."/>
        </authorList>
    </citation>
    <scope>NUCLEOTIDE SEQUENCE [LARGE SCALE GENOMIC DNA]</scope>
    <source>
        <strain evidence="2 3">2V75</strain>
    </source>
</reference>
<keyword evidence="1" id="KW-0732">Signal</keyword>
<name>A0ABT1AVH3_9FLAO</name>
<comment type="caution">
    <text evidence="2">The sequence shown here is derived from an EMBL/GenBank/DDBJ whole genome shotgun (WGS) entry which is preliminary data.</text>
</comment>
<evidence type="ECO:0000313" key="2">
    <source>
        <dbReference type="EMBL" id="MCO5724051.1"/>
    </source>
</evidence>
<gene>
    <name evidence="2" type="ORF">NG653_04230</name>
</gene>
<accession>A0ABT1AVH3</accession>